<dbReference type="OrthoDB" id="49139at2759"/>
<dbReference type="Proteomes" id="UP000291116">
    <property type="component" value="Unassembled WGS sequence"/>
</dbReference>
<evidence type="ECO:0000313" key="2">
    <source>
        <dbReference type="EMBL" id="VEU44280.1"/>
    </source>
</evidence>
<dbReference type="AlphaFoldDB" id="A0A448ZQF7"/>
<proteinExistence type="predicted"/>
<gene>
    <name evidence="2" type="ORF">PSNMU_V1.4_AUG-EV-PASAV3_0113680</name>
</gene>
<name>A0A448ZQF7_9STRA</name>
<reference evidence="2 3" key="1">
    <citation type="submission" date="2019-01" db="EMBL/GenBank/DDBJ databases">
        <authorList>
            <person name="Ferrante I. M."/>
        </authorList>
    </citation>
    <scope>NUCLEOTIDE SEQUENCE [LARGE SCALE GENOMIC DNA]</scope>
    <source>
        <strain evidence="2 3">B856</strain>
    </source>
</reference>
<keyword evidence="3" id="KW-1185">Reference proteome</keyword>
<evidence type="ECO:0000256" key="1">
    <source>
        <dbReference type="SAM" id="MobiDB-lite"/>
    </source>
</evidence>
<organism evidence="2 3">
    <name type="scientific">Pseudo-nitzschia multistriata</name>
    <dbReference type="NCBI Taxonomy" id="183589"/>
    <lineage>
        <taxon>Eukaryota</taxon>
        <taxon>Sar</taxon>
        <taxon>Stramenopiles</taxon>
        <taxon>Ochrophyta</taxon>
        <taxon>Bacillariophyta</taxon>
        <taxon>Bacillariophyceae</taxon>
        <taxon>Bacillariophycidae</taxon>
        <taxon>Bacillariales</taxon>
        <taxon>Bacillariaceae</taxon>
        <taxon>Pseudo-nitzschia</taxon>
    </lineage>
</organism>
<protein>
    <submittedName>
        <fullName evidence="2">Uncharacterized protein</fullName>
    </submittedName>
</protein>
<feature type="compositionally biased region" description="Acidic residues" evidence="1">
    <location>
        <begin position="13"/>
        <end position="23"/>
    </location>
</feature>
<feature type="compositionally biased region" description="Basic and acidic residues" evidence="1">
    <location>
        <begin position="106"/>
        <end position="118"/>
    </location>
</feature>
<feature type="region of interest" description="Disordered" evidence="1">
    <location>
        <begin position="1"/>
        <end position="122"/>
    </location>
</feature>
<dbReference type="EMBL" id="CAACVS010000636">
    <property type="protein sequence ID" value="VEU44280.1"/>
    <property type="molecule type" value="Genomic_DNA"/>
</dbReference>
<evidence type="ECO:0000313" key="3">
    <source>
        <dbReference type="Proteomes" id="UP000291116"/>
    </source>
</evidence>
<accession>A0A448ZQF7</accession>
<feature type="compositionally biased region" description="Basic residues" evidence="1">
    <location>
        <begin position="56"/>
        <end position="65"/>
    </location>
</feature>
<sequence>MGLFRKKNRGADADFDIDFDDYDNSSIPREVNTKGARHSRSRSLGKIFGGSSSKKTDKKGKRKSGKGNNNSGSMEKINYSSSTSTSSNRDARDDRPQTFRASTSKAKSETKSRRHNEDYGQVNSLCSIPPTAADAAFHGPPRFDWIDIEFNAATMIQAVFRRYLVLQSMEREGVTTSYIRNRKRQRKASTKMSYFQTSTVDETAPDLGFGCCAMGFDLCGNDYDAADLAAYRTFQRRQYEERKKAQKDREEFLSRSYMEQKGIDTSIMLRGQSLIDA</sequence>